<dbReference type="Pfam" id="PF16022">
    <property type="entry name" value="DUF4783"/>
    <property type="match status" value="1"/>
</dbReference>
<dbReference type="EMBL" id="CP053435">
    <property type="protein sequence ID" value="QJW91216.1"/>
    <property type="molecule type" value="Genomic_DNA"/>
</dbReference>
<dbReference type="Gene3D" id="3.10.450.50">
    <property type="match status" value="1"/>
</dbReference>
<dbReference type="InterPro" id="IPR031977">
    <property type="entry name" value="DUF4783"/>
</dbReference>
<gene>
    <name evidence="1" type="ORF">HNV11_18460</name>
</gene>
<dbReference type="KEGG" id="stae:HNV11_18460"/>
<name>A0A6M5YD29_9BACT</name>
<keyword evidence="2" id="KW-1185">Reference proteome</keyword>
<proteinExistence type="predicted"/>
<dbReference type="AlphaFoldDB" id="A0A6M5YD29"/>
<dbReference type="RefSeq" id="WP_171741063.1">
    <property type="nucleotide sequence ID" value="NZ_CP053435.1"/>
</dbReference>
<evidence type="ECO:0000313" key="2">
    <source>
        <dbReference type="Proteomes" id="UP000502756"/>
    </source>
</evidence>
<protein>
    <submittedName>
        <fullName evidence="1">DUF4783 domain-containing protein</fullName>
    </submittedName>
</protein>
<organism evidence="1 2">
    <name type="scientific">Spirosoma taeanense</name>
    <dbReference type="NCBI Taxonomy" id="2735870"/>
    <lineage>
        <taxon>Bacteria</taxon>
        <taxon>Pseudomonadati</taxon>
        <taxon>Bacteroidota</taxon>
        <taxon>Cytophagia</taxon>
        <taxon>Cytophagales</taxon>
        <taxon>Cytophagaceae</taxon>
        <taxon>Spirosoma</taxon>
    </lineage>
</organism>
<evidence type="ECO:0000313" key="1">
    <source>
        <dbReference type="EMBL" id="QJW91216.1"/>
    </source>
</evidence>
<reference evidence="1 2" key="1">
    <citation type="submission" date="2020-05" db="EMBL/GenBank/DDBJ databases">
        <title>Genome sequencing of Spirosoma sp. TS118.</title>
        <authorList>
            <person name="Lee J.-H."/>
            <person name="Jeong S."/>
            <person name="Zhao L."/>
            <person name="Jung J.-H."/>
            <person name="Kim M.-K."/>
            <person name="Lim S."/>
        </authorList>
    </citation>
    <scope>NUCLEOTIDE SEQUENCE [LARGE SCALE GENOMIC DNA]</scope>
    <source>
        <strain evidence="1 2">TS118</strain>
    </source>
</reference>
<sequence>MNFLAILFLLPGLWLAPKKPVPNSSIIEVVKTSLRNGNAGQLSTRFARKIELIIDAQQVEFPSVEATHAELILRTFFRKYPPHRFQFVYMGSSDRLRYSTGTYQTNGRTFAVYVLMAQNAHHQYEISTLHFRNE</sequence>
<dbReference type="Proteomes" id="UP000502756">
    <property type="component" value="Chromosome"/>
</dbReference>
<accession>A0A6M5YD29</accession>